<sequence>WTSEFSKVLSENTEDFLLENDFALSMAQLEFNRPNYQSEAEIYRLIKKFQDEQKNFGETRPIPVLTYFANVIKKNDIKYMREFARQADVFFKDYLISLAHGIKNNSAESDGSLVLKKLYDIDNKQLEKAYNIWIREGEAIQILEGVSLRTLNSDFLSSVLSQIMSNSKRQLVVLSVIGLESSGKSTLLNYLFQCGFSTSAGRCIKGAYMSYRHTLYKEKELDVLIIDSEGMGSTAAKYISRRTDFD</sequence>
<keyword evidence="2" id="KW-1185">Reference proteome</keyword>
<name>A0ACA9RWJ6_9GLOM</name>
<accession>A0ACA9RWJ6</accession>
<comment type="caution">
    <text evidence="1">The sequence shown here is derived from an EMBL/GenBank/DDBJ whole genome shotgun (WGS) entry which is preliminary data.</text>
</comment>
<evidence type="ECO:0000313" key="2">
    <source>
        <dbReference type="Proteomes" id="UP000789920"/>
    </source>
</evidence>
<reference evidence="1" key="1">
    <citation type="submission" date="2021-06" db="EMBL/GenBank/DDBJ databases">
        <authorList>
            <person name="Kallberg Y."/>
            <person name="Tangrot J."/>
            <person name="Rosling A."/>
        </authorList>
    </citation>
    <scope>NUCLEOTIDE SEQUENCE</scope>
    <source>
        <strain evidence="1">MA461A</strain>
    </source>
</reference>
<gene>
    <name evidence="1" type="ORF">RPERSI_LOCUS23970</name>
</gene>
<evidence type="ECO:0000313" key="1">
    <source>
        <dbReference type="EMBL" id="CAG8814358.1"/>
    </source>
</evidence>
<proteinExistence type="predicted"/>
<dbReference type="EMBL" id="CAJVQC010076044">
    <property type="protein sequence ID" value="CAG8814358.1"/>
    <property type="molecule type" value="Genomic_DNA"/>
</dbReference>
<dbReference type="Proteomes" id="UP000789920">
    <property type="component" value="Unassembled WGS sequence"/>
</dbReference>
<protein>
    <submittedName>
        <fullName evidence="1">14211_t:CDS:1</fullName>
    </submittedName>
</protein>
<organism evidence="1 2">
    <name type="scientific">Racocetra persica</name>
    <dbReference type="NCBI Taxonomy" id="160502"/>
    <lineage>
        <taxon>Eukaryota</taxon>
        <taxon>Fungi</taxon>
        <taxon>Fungi incertae sedis</taxon>
        <taxon>Mucoromycota</taxon>
        <taxon>Glomeromycotina</taxon>
        <taxon>Glomeromycetes</taxon>
        <taxon>Diversisporales</taxon>
        <taxon>Gigasporaceae</taxon>
        <taxon>Racocetra</taxon>
    </lineage>
</organism>
<feature type="non-terminal residue" evidence="1">
    <location>
        <position position="1"/>
    </location>
</feature>
<feature type="non-terminal residue" evidence="1">
    <location>
        <position position="246"/>
    </location>
</feature>